<protein>
    <recommendedName>
        <fullName evidence="7">Mitochondrial ribosomal protein subunit S18</fullName>
    </recommendedName>
</protein>
<dbReference type="GO" id="GO:0003735">
    <property type="term" value="F:structural constituent of ribosome"/>
    <property type="evidence" value="ECO:0007669"/>
    <property type="project" value="InterPro"/>
</dbReference>
<dbReference type="GO" id="GO:0006412">
    <property type="term" value="P:translation"/>
    <property type="evidence" value="ECO:0007669"/>
    <property type="project" value="InterPro"/>
</dbReference>
<keyword evidence="6" id="KW-1185">Reference proteome</keyword>
<dbReference type="EMBL" id="KB445550">
    <property type="protein sequence ID" value="EMD00926.1"/>
    <property type="molecule type" value="Genomic_DNA"/>
</dbReference>
<evidence type="ECO:0000256" key="3">
    <source>
        <dbReference type="ARBA" id="ARBA00023274"/>
    </source>
</evidence>
<sequence>MAAPRVQRLVTPFVCQSCRHKILSQHSILRTFSTTSVYRADDPPPAASAVQTTLGALSSNITTSNRSKGFNSPTPPSKSMGFIDALDGGTSDDRDIDSLLGEYSSRNQNPTYLQKPHRIYVYSTKHNTHITFVQPPKSAAETSGSGISSSGASAAEKSKMVTVLLSVSAGNLNFKKAARGSYDAAYQLSAFVLGQIRERGMLRDVRGLEVVLRGFGAGREAFTKVMLGAEGRNLRGRVSAVIDATRLKLGGPRGKRPRRLG</sequence>
<dbReference type="SUPFAM" id="SSF53137">
    <property type="entry name" value="Translational machinery components"/>
    <property type="match status" value="1"/>
</dbReference>
<keyword evidence="3" id="KW-0687">Ribonucleoprotein</keyword>
<proteinExistence type="inferred from homology"/>
<dbReference type="GeneID" id="19109558"/>
<dbReference type="InterPro" id="IPR036967">
    <property type="entry name" value="Ribosomal_uS11_sf"/>
</dbReference>
<evidence type="ECO:0008006" key="7">
    <source>
        <dbReference type="Google" id="ProtNLM"/>
    </source>
</evidence>
<dbReference type="HOGENOM" id="CLU_072439_0_0_1"/>
<dbReference type="HAMAP" id="MF_01310">
    <property type="entry name" value="Ribosomal_uS11"/>
    <property type="match status" value="1"/>
</dbReference>
<comment type="similarity">
    <text evidence="1">Belongs to the universal ribosomal protein uS11 family.</text>
</comment>
<evidence type="ECO:0000256" key="1">
    <source>
        <dbReference type="ARBA" id="ARBA00006194"/>
    </source>
</evidence>
<dbReference type="AlphaFoldDB" id="M2NNW1"/>
<feature type="region of interest" description="Disordered" evidence="4">
    <location>
        <begin position="61"/>
        <end position="81"/>
    </location>
</feature>
<feature type="compositionally biased region" description="Polar residues" evidence="4">
    <location>
        <begin position="61"/>
        <end position="72"/>
    </location>
</feature>
<dbReference type="STRING" id="717646.M2NNW1"/>
<dbReference type="eggNOG" id="ENOG502S752">
    <property type="taxonomic scope" value="Eukaryota"/>
</dbReference>
<dbReference type="Gene3D" id="3.30.420.80">
    <property type="entry name" value="Ribosomal protein S11"/>
    <property type="match status" value="1"/>
</dbReference>
<evidence type="ECO:0000256" key="4">
    <source>
        <dbReference type="SAM" id="MobiDB-lite"/>
    </source>
</evidence>
<reference evidence="5 6" key="1">
    <citation type="journal article" date="2012" name="PLoS Pathog.">
        <title>Diverse lifestyles and strategies of plant pathogenesis encoded in the genomes of eighteen Dothideomycetes fungi.</title>
        <authorList>
            <person name="Ohm R.A."/>
            <person name="Feau N."/>
            <person name="Henrissat B."/>
            <person name="Schoch C.L."/>
            <person name="Horwitz B.A."/>
            <person name="Barry K.W."/>
            <person name="Condon B.J."/>
            <person name="Copeland A.C."/>
            <person name="Dhillon B."/>
            <person name="Glaser F."/>
            <person name="Hesse C.N."/>
            <person name="Kosti I."/>
            <person name="LaButti K."/>
            <person name="Lindquist E.A."/>
            <person name="Lucas S."/>
            <person name="Salamov A.A."/>
            <person name="Bradshaw R.E."/>
            <person name="Ciuffetti L."/>
            <person name="Hamelin R.C."/>
            <person name="Kema G.H.J."/>
            <person name="Lawrence C."/>
            <person name="Scott J.A."/>
            <person name="Spatafora J.W."/>
            <person name="Turgeon B.G."/>
            <person name="de Wit P.J.G.M."/>
            <person name="Zhong S."/>
            <person name="Goodwin S.B."/>
            <person name="Grigoriev I.V."/>
        </authorList>
    </citation>
    <scope>NUCLEOTIDE SEQUENCE [LARGE SCALE GENOMIC DNA]</scope>
    <source>
        <strain evidence="5 6">UAMH 10762</strain>
    </source>
</reference>
<organism evidence="5 6">
    <name type="scientific">Baudoinia panamericana (strain UAMH 10762)</name>
    <name type="common">Angels' share fungus</name>
    <name type="synonym">Baudoinia compniacensis (strain UAMH 10762)</name>
    <dbReference type="NCBI Taxonomy" id="717646"/>
    <lineage>
        <taxon>Eukaryota</taxon>
        <taxon>Fungi</taxon>
        <taxon>Dikarya</taxon>
        <taxon>Ascomycota</taxon>
        <taxon>Pezizomycotina</taxon>
        <taxon>Dothideomycetes</taxon>
        <taxon>Dothideomycetidae</taxon>
        <taxon>Mycosphaerellales</taxon>
        <taxon>Teratosphaeriaceae</taxon>
        <taxon>Baudoinia</taxon>
    </lineage>
</organism>
<dbReference type="OMA" id="HNIPRAC"/>
<dbReference type="GO" id="GO:1990904">
    <property type="term" value="C:ribonucleoprotein complex"/>
    <property type="evidence" value="ECO:0007669"/>
    <property type="project" value="UniProtKB-KW"/>
</dbReference>
<evidence type="ECO:0000313" key="6">
    <source>
        <dbReference type="Proteomes" id="UP000011761"/>
    </source>
</evidence>
<dbReference type="OrthoDB" id="1654884at2759"/>
<dbReference type="Proteomes" id="UP000011761">
    <property type="component" value="Unassembled WGS sequence"/>
</dbReference>
<dbReference type="InterPro" id="IPR001971">
    <property type="entry name" value="Ribosomal_uS11"/>
</dbReference>
<gene>
    <name evidence="5" type="ORF">BAUCODRAFT_189418</name>
</gene>
<evidence type="ECO:0000256" key="2">
    <source>
        <dbReference type="ARBA" id="ARBA00022980"/>
    </source>
</evidence>
<name>M2NNW1_BAUPA</name>
<keyword evidence="2" id="KW-0689">Ribosomal protein</keyword>
<evidence type="ECO:0000313" key="5">
    <source>
        <dbReference type="EMBL" id="EMD00926.1"/>
    </source>
</evidence>
<dbReference type="RefSeq" id="XP_007672110.1">
    <property type="nucleotide sequence ID" value="XM_007673920.1"/>
</dbReference>
<accession>M2NNW1</accession>
<dbReference type="KEGG" id="bcom:BAUCODRAFT_189418"/>
<dbReference type="GO" id="GO:0005840">
    <property type="term" value="C:ribosome"/>
    <property type="evidence" value="ECO:0007669"/>
    <property type="project" value="UniProtKB-KW"/>
</dbReference>